<evidence type="ECO:0000256" key="1">
    <source>
        <dbReference type="ARBA" id="ARBA00023125"/>
    </source>
</evidence>
<protein>
    <submittedName>
        <fullName evidence="3">MerR-like DNA binding protein</fullName>
    </submittedName>
</protein>
<keyword evidence="4" id="KW-1185">Reference proteome</keyword>
<organism evidence="3 4">
    <name type="scientific">Bogoriella caseilytica</name>
    <dbReference type="NCBI Taxonomy" id="56055"/>
    <lineage>
        <taxon>Bacteria</taxon>
        <taxon>Bacillati</taxon>
        <taxon>Actinomycetota</taxon>
        <taxon>Actinomycetes</taxon>
        <taxon>Micrococcales</taxon>
        <taxon>Bogoriellaceae</taxon>
        <taxon>Bogoriella</taxon>
    </lineage>
</organism>
<evidence type="ECO:0000259" key="2">
    <source>
        <dbReference type="PROSITE" id="PS50937"/>
    </source>
</evidence>
<dbReference type="Proteomes" id="UP000280668">
    <property type="component" value="Unassembled WGS sequence"/>
</dbReference>
<dbReference type="SMART" id="SM00422">
    <property type="entry name" value="HTH_MERR"/>
    <property type="match status" value="1"/>
</dbReference>
<dbReference type="GO" id="GO:0003700">
    <property type="term" value="F:DNA-binding transcription factor activity"/>
    <property type="evidence" value="ECO:0007669"/>
    <property type="project" value="InterPro"/>
</dbReference>
<dbReference type="RefSeq" id="WP_123303338.1">
    <property type="nucleotide sequence ID" value="NZ_RKHK01000001.1"/>
</dbReference>
<dbReference type="EMBL" id="RKHK01000001">
    <property type="protein sequence ID" value="ROR72826.1"/>
    <property type="molecule type" value="Genomic_DNA"/>
</dbReference>
<dbReference type="PRINTS" id="PR00040">
    <property type="entry name" value="HTHMERR"/>
</dbReference>
<keyword evidence="1" id="KW-0238">DNA-binding</keyword>
<sequence>MRISELASLTGTSAATIKYYAREGLLPTATRTGYNQTEYGAEHRDRLRLIRALTEVGGLSIASVREVLAAVDDPQMPAAVRMGVAQRAIPRALGEPSTEALGRVHALTESRSWQVDPGNPGFAQAASVLDAYEMLGRGDLGASLASYAQAADQIALADLDAVSASPAPESAAETVVVGTVLGDALIAGLRRIAQEHHARQRFPDSTSHRSP</sequence>
<dbReference type="PROSITE" id="PS50937">
    <property type="entry name" value="HTH_MERR_2"/>
    <property type="match status" value="1"/>
</dbReference>
<comment type="caution">
    <text evidence="3">The sequence shown here is derived from an EMBL/GenBank/DDBJ whole genome shotgun (WGS) entry which is preliminary data.</text>
</comment>
<evidence type="ECO:0000313" key="3">
    <source>
        <dbReference type="EMBL" id="ROR72826.1"/>
    </source>
</evidence>
<dbReference type="InterPro" id="IPR000551">
    <property type="entry name" value="MerR-type_HTH_dom"/>
</dbReference>
<dbReference type="Pfam" id="PF13411">
    <property type="entry name" value="MerR_1"/>
    <property type="match status" value="1"/>
</dbReference>
<evidence type="ECO:0000313" key="4">
    <source>
        <dbReference type="Proteomes" id="UP000280668"/>
    </source>
</evidence>
<dbReference type="AlphaFoldDB" id="A0A3N2BC38"/>
<gene>
    <name evidence="3" type="ORF">EDD31_1186</name>
</gene>
<feature type="domain" description="HTH merR-type" evidence="2">
    <location>
        <begin position="1"/>
        <end position="70"/>
    </location>
</feature>
<dbReference type="SUPFAM" id="SSF46955">
    <property type="entry name" value="Putative DNA-binding domain"/>
    <property type="match status" value="1"/>
</dbReference>
<dbReference type="InterPro" id="IPR009061">
    <property type="entry name" value="DNA-bd_dom_put_sf"/>
</dbReference>
<dbReference type="PANTHER" id="PTHR30204:SF98">
    <property type="entry name" value="HTH-TYPE TRANSCRIPTIONAL REGULATOR ADHR"/>
    <property type="match status" value="1"/>
</dbReference>
<proteinExistence type="predicted"/>
<dbReference type="GO" id="GO:0003677">
    <property type="term" value="F:DNA binding"/>
    <property type="evidence" value="ECO:0007669"/>
    <property type="project" value="UniProtKB-KW"/>
</dbReference>
<reference evidence="3 4" key="1">
    <citation type="submission" date="2018-11" db="EMBL/GenBank/DDBJ databases">
        <title>Sequencing the genomes of 1000 actinobacteria strains.</title>
        <authorList>
            <person name="Klenk H.-P."/>
        </authorList>
    </citation>
    <scope>NUCLEOTIDE SEQUENCE [LARGE SCALE GENOMIC DNA]</scope>
    <source>
        <strain evidence="3 4">DSM 11294</strain>
    </source>
</reference>
<dbReference type="OrthoDB" id="5242095at2"/>
<name>A0A3N2BC38_9MICO</name>
<accession>A0A3N2BC38</accession>
<dbReference type="PANTHER" id="PTHR30204">
    <property type="entry name" value="REDOX-CYCLING DRUG-SENSING TRANSCRIPTIONAL ACTIVATOR SOXR"/>
    <property type="match status" value="1"/>
</dbReference>
<dbReference type="Gene3D" id="1.10.1660.10">
    <property type="match status" value="1"/>
</dbReference>
<dbReference type="InterPro" id="IPR047057">
    <property type="entry name" value="MerR_fam"/>
</dbReference>